<protein>
    <submittedName>
        <fullName evidence="1">Uncharacterized protein</fullName>
    </submittedName>
</protein>
<organism evidence="1">
    <name type="scientific">bioreactor metagenome</name>
    <dbReference type="NCBI Taxonomy" id="1076179"/>
    <lineage>
        <taxon>unclassified sequences</taxon>
        <taxon>metagenomes</taxon>
        <taxon>ecological metagenomes</taxon>
    </lineage>
</organism>
<gene>
    <name evidence="1" type="ORF">SDC9_120964</name>
</gene>
<accession>A0A645CAM3</accession>
<proteinExistence type="predicted"/>
<sequence>MSEKYISASKLKAHYSWLGKDATLSPKDVDDIIDAQPAADVEPVVRGRWKTHIHTLFVFGTDNETYTYECGNCHCVEEEESIRCPHCGAHMMERSASGE</sequence>
<dbReference type="AlphaFoldDB" id="A0A645CAM3"/>
<reference evidence="1" key="1">
    <citation type="submission" date="2019-08" db="EMBL/GenBank/DDBJ databases">
        <authorList>
            <person name="Kucharzyk K."/>
            <person name="Murdoch R.W."/>
            <person name="Higgins S."/>
            <person name="Loffler F."/>
        </authorList>
    </citation>
    <scope>NUCLEOTIDE SEQUENCE</scope>
</reference>
<dbReference type="EMBL" id="VSSQ01025680">
    <property type="protein sequence ID" value="MPM73979.1"/>
    <property type="molecule type" value="Genomic_DNA"/>
</dbReference>
<name>A0A645CAM3_9ZZZZ</name>
<evidence type="ECO:0000313" key="1">
    <source>
        <dbReference type="EMBL" id="MPM73979.1"/>
    </source>
</evidence>
<comment type="caution">
    <text evidence="1">The sequence shown here is derived from an EMBL/GenBank/DDBJ whole genome shotgun (WGS) entry which is preliminary data.</text>
</comment>